<keyword evidence="4" id="KW-1185">Reference proteome</keyword>
<accession>A0A502FS71</accession>
<dbReference type="Proteomes" id="UP000319931">
    <property type="component" value="Unassembled WGS sequence"/>
</dbReference>
<dbReference type="PANTHER" id="PTHR40469">
    <property type="entry name" value="SECRETED GLYCOSYL HYDROLASE"/>
    <property type="match status" value="1"/>
</dbReference>
<sequence>MAAIAAALLFHTTAASAATTDCPLRDAPFSVDSPLLDVLLSPAAHAIVDRETPTLINPLPLHLQKLDAAAFAAILTLRIVAKSKALDLTKLDAALRAEPVTPADRHARCARYDDDPLTTLPRAGKPALLIFQKITGFRDGPSVDAGERALRAIAARKGWTVVVTDRGGAMTAATLNQFDAVVWNNVSGDVLTLRQRAAFRQYIEQGGGFIGIHGAGGDLAYFWDWYTDTLLGARFKGHPTNPSFRDARVQVDRADGITRGLPPSWSMNDEWYSFFASPRATDATVLLTLDETSYAPVGGGASIAMGDHPIAWKRCLGEGRVFYSAIGHRPETYADPNNQRFLEQSIAWAAKRGTTQCRNGREVPAQ</sequence>
<reference evidence="3 4" key="1">
    <citation type="journal article" date="2019" name="Environ. Microbiol.">
        <title>Species interactions and distinct microbial communities in high Arctic permafrost affected cryosols are associated with the CH4 and CO2 gas fluxes.</title>
        <authorList>
            <person name="Altshuler I."/>
            <person name="Hamel J."/>
            <person name="Turney S."/>
            <person name="Magnuson E."/>
            <person name="Levesque R."/>
            <person name="Greer C."/>
            <person name="Whyte L.G."/>
        </authorList>
    </citation>
    <scope>NUCLEOTIDE SEQUENCE [LARGE SCALE GENOMIC DNA]</scope>
    <source>
        <strain evidence="3 4">E6.1</strain>
    </source>
</reference>
<gene>
    <name evidence="3" type="ORF">EAH76_15555</name>
</gene>
<dbReference type="Pfam" id="PF06283">
    <property type="entry name" value="ThuA"/>
    <property type="match status" value="1"/>
</dbReference>
<evidence type="ECO:0000259" key="2">
    <source>
        <dbReference type="Pfam" id="PF06283"/>
    </source>
</evidence>
<evidence type="ECO:0000313" key="3">
    <source>
        <dbReference type="EMBL" id="TPG52261.1"/>
    </source>
</evidence>
<feature type="domain" description="ThuA-like" evidence="2">
    <location>
        <begin position="128"/>
        <end position="349"/>
    </location>
</feature>
<keyword evidence="1" id="KW-0732">Signal</keyword>
<proteinExistence type="predicted"/>
<dbReference type="InterPro" id="IPR029010">
    <property type="entry name" value="ThuA-like"/>
</dbReference>
<feature type="chain" id="PRO_5021300831" evidence="1">
    <location>
        <begin position="18"/>
        <end position="366"/>
    </location>
</feature>
<dbReference type="OrthoDB" id="109511at2"/>
<comment type="caution">
    <text evidence="3">The sequence shown here is derived from an EMBL/GenBank/DDBJ whole genome shotgun (WGS) entry which is preliminary data.</text>
</comment>
<dbReference type="InterPro" id="IPR029062">
    <property type="entry name" value="Class_I_gatase-like"/>
</dbReference>
<feature type="signal peptide" evidence="1">
    <location>
        <begin position="1"/>
        <end position="17"/>
    </location>
</feature>
<evidence type="ECO:0000256" key="1">
    <source>
        <dbReference type="SAM" id="SignalP"/>
    </source>
</evidence>
<evidence type="ECO:0000313" key="4">
    <source>
        <dbReference type="Proteomes" id="UP000319931"/>
    </source>
</evidence>
<dbReference type="EMBL" id="RCZC01000004">
    <property type="protein sequence ID" value="TPG52261.1"/>
    <property type="molecule type" value="Genomic_DNA"/>
</dbReference>
<dbReference type="SUPFAM" id="SSF52317">
    <property type="entry name" value="Class I glutamine amidotransferase-like"/>
    <property type="match status" value="1"/>
</dbReference>
<dbReference type="PANTHER" id="PTHR40469:SF2">
    <property type="entry name" value="GALACTOSE-BINDING DOMAIN-LIKE SUPERFAMILY PROTEIN"/>
    <property type="match status" value="1"/>
</dbReference>
<organism evidence="3 4">
    <name type="scientific">Sphingomonas glacialis</name>
    <dbReference type="NCBI Taxonomy" id="658225"/>
    <lineage>
        <taxon>Bacteria</taxon>
        <taxon>Pseudomonadati</taxon>
        <taxon>Pseudomonadota</taxon>
        <taxon>Alphaproteobacteria</taxon>
        <taxon>Sphingomonadales</taxon>
        <taxon>Sphingomonadaceae</taxon>
        <taxon>Sphingomonas</taxon>
    </lineage>
</organism>
<protein>
    <submittedName>
        <fullName evidence="3">ThuA domain-containing protein</fullName>
    </submittedName>
</protein>
<dbReference type="AlphaFoldDB" id="A0A502FS71"/>
<name>A0A502FS71_9SPHN</name>
<dbReference type="Gene3D" id="3.40.50.880">
    <property type="match status" value="1"/>
</dbReference>